<dbReference type="Proteomes" id="UP000637239">
    <property type="component" value="Chromosome 5"/>
</dbReference>
<accession>A0A7R7VRK2</accession>
<protein>
    <recommendedName>
        <fullName evidence="1">Tautomerase cis-CaaD-like domain-containing protein</fullName>
    </recommendedName>
</protein>
<dbReference type="GeneID" id="66983847"/>
<dbReference type="KEGG" id="ache:ACHE_50687A"/>
<reference evidence="2" key="1">
    <citation type="submission" date="2021-01" db="EMBL/GenBank/DDBJ databases">
        <authorList>
            <consortium name="Aspergillus chevalieri M1 genome sequencing consortium"/>
            <person name="Kazuki M."/>
            <person name="Futagami T."/>
        </authorList>
    </citation>
    <scope>NUCLEOTIDE SEQUENCE</scope>
    <source>
        <strain evidence="2">M1</strain>
    </source>
</reference>
<dbReference type="RefSeq" id="XP_043138011.1">
    <property type="nucleotide sequence ID" value="XM_043280432.1"/>
</dbReference>
<reference evidence="2" key="2">
    <citation type="submission" date="2021-02" db="EMBL/GenBank/DDBJ databases">
        <title>Aspergillus chevalieri M1 genome sequence.</title>
        <authorList>
            <person name="Kadooka C."/>
            <person name="Mori K."/>
            <person name="Futagami T."/>
        </authorList>
    </citation>
    <scope>NUCLEOTIDE SEQUENCE</scope>
    <source>
        <strain evidence="2">M1</strain>
    </source>
</reference>
<dbReference type="InterPro" id="IPR028116">
    <property type="entry name" value="Cis-CaaD-like"/>
</dbReference>
<sequence length="180" mass="20556">MNDPQFEISLSSITPLTLYTFSKRKRPPLIMPKWVFHHTAGTLTPEEKQCIAQQMTQIYTSVGLPPFYCHVHFFELGPENIYAGGENPPALTTLSIYHIARALDSQEIQNFFFKAVDDILRPILKPKGVEWELGIYEASRELWRVNGLIAPPTGSDMEKKWFEANAVTDEEELLKAQPHP</sequence>
<dbReference type="Pfam" id="PF14832">
    <property type="entry name" value="Tautomerase_3"/>
    <property type="match status" value="1"/>
</dbReference>
<evidence type="ECO:0000313" key="3">
    <source>
        <dbReference type="Proteomes" id="UP000637239"/>
    </source>
</evidence>
<dbReference type="EMBL" id="AP024420">
    <property type="protein sequence ID" value="BCR89489.1"/>
    <property type="molecule type" value="Genomic_DNA"/>
</dbReference>
<dbReference type="AlphaFoldDB" id="A0A7R7VRK2"/>
<evidence type="ECO:0000259" key="1">
    <source>
        <dbReference type="Pfam" id="PF14832"/>
    </source>
</evidence>
<keyword evidence="3" id="KW-1185">Reference proteome</keyword>
<gene>
    <name evidence="2" type="ORF">ACHE_50687A</name>
</gene>
<organism evidence="2 3">
    <name type="scientific">Aspergillus chevalieri</name>
    <name type="common">Eurotium chevalieri</name>
    <dbReference type="NCBI Taxonomy" id="182096"/>
    <lineage>
        <taxon>Eukaryota</taxon>
        <taxon>Fungi</taxon>
        <taxon>Dikarya</taxon>
        <taxon>Ascomycota</taxon>
        <taxon>Pezizomycotina</taxon>
        <taxon>Eurotiomycetes</taxon>
        <taxon>Eurotiomycetidae</taxon>
        <taxon>Eurotiales</taxon>
        <taxon>Aspergillaceae</taxon>
        <taxon>Aspergillus</taxon>
        <taxon>Aspergillus subgen. Aspergillus</taxon>
    </lineage>
</organism>
<proteinExistence type="predicted"/>
<dbReference type="SUPFAM" id="SSF55331">
    <property type="entry name" value="Tautomerase/MIF"/>
    <property type="match status" value="1"/>
</dbReference>
<dbReference type="Gene3D" id="3.30.429.10">
    <property type="entry name" value="Macrophage Migration Inhibitory Factor"/>
    <property type="match status" value="1"/>
</dbReference>
<name>A0A7R7VRK2_ASPCH</name>
<feature type="domain" description="Tautomerase cis-CaaD-like" evidence="1">
    <location>
        <begin position="31"/>
        <end position="165"/>
    </location>
</feature>
<evidence type="ECO:0000313" key="2">
    <source>
        <dbReference type="EMBL" id="BCR89489.1"/>
    </source>
</evidence>
<dbReference type="InterPro" id="IPR014347">
    <property type="entry name" value="Tautomerase/MIF_sf"/>
</dbReference>